<gene>
    <name evidence="2" type="ORF">SAMN06295933_2194</name>
</gene>
<proteinExistence type="predicted"/>
<keyword evidence="3" id="KW-1185">Reference proteome</keyword>
<dbReference type="STRING" id="1519643.SAMN06295933_2194"/>
<dbReference type="Proteomes" id="UP000192906">
    <property type="component" value="Unassembled WGS sequence"/>
</dbReference>
<evidence type="ECO:0000313" key="2">
    <source>
        <dbReference type="EMBL" id="SMF19560.1"/>
    </source>
</evidence>
<dbReference type="OrthoDB" id="9796740at2"/>
<accession>A0A1X7DQI1</accession>
<evidence type="ECO:0000259" key="1">
    <source>
        <dbReference type="Pfam" id="PF10135"/>
    </source>
</evidence>
<keyword evidence="2" id="KW-0969">Cilium</keyword>
<feature type="domain" description="Flagellar protein FlgJ N-terminal" evidence="1">
    <location>
        <begin position="61"/>
        <end position="108"/>
    </location>
</feature>
<reference evidence="3" key="1">
    <citation type="submission" date="2017-04" db="EMBL/GenBank/DDBJ databases">
        <authorList>
            <person name="Varghese N."/>
            <person name="Submissions S."/>
        </authorList>
    </citation>
    <scope>NUCLEOTIDE SEQUENCE [LARGE SCALE GENOMIC DNA]</scope>
    <source>
        <strain evidence="3">K3S</strain>
    </source>
</reference>
<name>A0A1X7DQI1_9BACT</name>
<keyword evidence="2" id="KW-0282">Flagellum</keyword>
<dbReference type="AlphaFoldDB" id="A0A1X7DQI1"/>
<dbReference type="EMBL" id="FWZU01000003">
    <property type="protein sequence ID" value="SMF19560.1"/>
    <property type="molecule type" value="Genomic_DNA"/>
</dbReference>
<evidence type="ECO:0000313" key="3">
    <source>
        <dbReference type="Proteomes" id="UP000192906"/>
    </source>
</evidence>
<sequence>MIVTAQDAATAQASVEGQELIGFKNKLTSLNDKISGGKDVDKGLRSACKKFEAVFMGKIWKQMRKGVQKSEYLSNRYEDQYTSMFDKDFSEKLADGGGIGLADMLYQQLRAKLDDASKETLPGTGNSTGLKTLDEVGRRGTREGVHVKKHENVVTNGIPGIPVPKPGIALRDSDFTYANQIERKLDHSIENTGVKSQSETEKGAVKEVSYISRPEAMARIENLARQIEMAHDKKVYGNGVTAEEIGKKLAGI</sequence>
<keyword evidence="2" id="KW-0966">Cell projection</keyword>
<protein>
    <submittedName>
        <fullName evidence="2">Flagellar protein FlgJ</fullName>
    </submittedName>
</protein>
<dbReference type="PRINTS" id="PR01002">
    <property type="entry name" value="FLGFLGJ"/>
</dbReference>
<dbReference type="RefSeq" id="WP_085102091.1">
    <property type="nucleotide sequence ID" value="NZ_FWZU01000003.1"/>
</dbReference>
<dbReference type="InterPro" id="IPR019301">
    <property type="entry name" value="Flagellar_prot_FlgJ_N"/>
</dbReference>
<organism evidence="2 3">
    <name type="scientific">Desulfovibrio gilichinskyi</name>
    <dbReference type="NCBI Taxonomy" id="1519643"/>
    <lineage>
        <taxon>Bacteria</taxon>
        <taxon>Pseudomonadati</taxon>
        <taxon>Thermodesulfobacteriota</taxon>
        <taxon>Desulfovibrionia</taxon>
        <taxon>Desulfovibrionales</taxon>
        <taxon>Desulfovibrionaceae</taxon>
        <taxon>Desulfovibrio</taxon>
    </lineage>
</organism>
<dbReference type="Pfam" id="PF10135">
    <property type="entry name" value="Rod-binding"/>
    <property type="match status" value="1"/>
</dbReference>